<protein>
    <submittedName>
        <fullName evidence="1">Pyridoxamine 5'-phosphate oxidase</fullName>
    </submittedName>
</protein>
<dbReference type="EMBL" id="BMLM01000001">
    <property type="protein sequence ID" value="GGN83093.1"/>
    <property type="molecule type" value="Genomic_DNA"/>
</dbReference>
<evidence type="ECO:0000313" key="1">
    <source>
        <dbReference type="EMBL" id="GGN83093.1"/>
    </source>
</evidence>
<dbReference type="PANTHER" id="PTHR36439">
    <property type="entry name" value="BLL4334 PROTEIN"/>
    <property type="match status" value="1"/>
</dbReference>
<proteinExistence type="predicted"/>
<gene>
    <name evidence="1" type="ORF">GCM10010968_13520</name>
</gene>
<accession>A0ABQ2KGV8</accession>
<dbReference type="InterPro" id="IPR012545">
    <property type="entry name" value="DUF1697"/>
</dbReference>
<dbReference type="RefSeq" id="WP_188717372.1">
    <property type="nucleotide sequence ID" value="NZ_BAABBD010000002.1"/>
</dbReference>
<reference evidence="2" key="1">
    <citation type="journal article" date="2019" name="Int. J. Syst. Evol. Microbiol.">
        <title>The Global Catalogue of Microorganisms (GCM) 10K type strain sequencing project: providing services to taxonomists for standard genome sequencing and annotation.</title>
        <authorList>
            <consortium name="The Broad Institute Genomics Platform"/>
            <consortium name="The Broad Institute Genome Sequencing Center for Infectious Disease"/>
            <person name="Wu L."/>
            <person name="Ma J."/>
        </authorList>
    </citation>
    <scope>NUCLEOTIDE SEQUENCE [LARGE SCALE GENOMIC DNA]</scope>
    <source>
        <strain evidence="2">CGMCC 1.6960</strain>
    </source>
</reference>
<dbReference type="PIRSF" id="PIRSF008502">
    <property type="entry name" value="UCP008502"/>
    <property type="match status" value="1"/>
</dbReference>
<dbReference type="PANTHER" id="PTHR36439:SF1">
    <property type="entry name" value="DUF1697 DOMAIN-CONTAINING PROTEIN"/>
    <property type="match status" value="1"/>
</dbReference>
<comment type="caution">
    <text evidence="1">The sequence shown here is derived from an EMBL/GenBank/DDBJ whole genome shotgun (WGS) entry which is preliminary data.</text>
</comment>
<dbReference type="SUPFAM" id="SSF160379">
    <property type="entry name" value="SP0830-like"/>
    <property type="match status" value="1"/>
</dbReference>
<sequence length="176" mass="18244">MRVALLLRGVNVGGVTVRSADLRSVLSDAGLGDVVTVLASGNAVVTATSASVAARTAEAALEARYGRRIRVLGIDVDALAAVVDAYPHGEDDAHTPYVVFELQPGVLAPLVDVETSEDEATALGDGVLYWSNPKGSTLTSAFAKASERIGRTAKGDARDATTTRNLRTLRKVLAAA</sequence>
<organism evidence="1 2">
    <name type="scientific">Agrococcus terreus</name>
    <dbReference type="NCBI Taxonomy" id="574649"/>
    <lineage>
        <taxon>Bacteria</taxon>
        <taxon>Bacillati</taxon>
        <taxon>Actinomycetota</taxon>
        <taxon>Actinomycetes</taxon>
        <taxon>Micrococcales</taxon>
        <taxon>Microbacteriaceae</taxon>
        <taxon>Agrococcus</taxon>
    </lineage>
</organism>
<evidence type="ECO:0000313" key="2">
    <source>
        <dbReference type="Proteomes" id="UP000626982"/>
    </source>
</evidence>
<name>A0ABQ2KGV8_9MICO</name>
<dbReference type="Pfam" id="PF08002">
    <property type="entry name" value="DUF1697"/>
    <property type="match status" value="1"/>
</dbReference>
<dbReference type="Gene3D" id="3.30.70.1280">
    <property type="entry name" value="SP0830-like domains"/>
    <property type="match status" value="1"/>
</dbReference>
<keyword evidence="2" id="KW-1185">Reference proteome</keyword>
<dbReference type="Proteomes" id="UP000626982">
    <property type="component" value="Unassembled WGS sequence"/>
</dbReference>